<keyword evidence="2" id="KW-1185">Reference proteome</keyword>
<evidence type="ECO:0000313" key="2">
    <source>
        <dbReference type="Proteomes" id="UP000735302"/>
    </source>
</evidence>
<comment type="caution">
    <text evidence="1">The sequence shown here is derived from an EMBL/GenBank/DDBJ whole genome shotgun (WGS) entry which is preliminary data.</text>
</comment>
<dbReference type="PANTHER" id="PTHR33480:SF1">
    <property type="entry name" value="TYR RECOMBINASE DOMAIN-CONTAINING PROTEIN"/>
    <property type="match status" value="1"/>
</dbReference>
<name>A0AAV3YN81_9GAST</name>
<dbReference type="AlphaFoldDB" id="A0AAV3YN81"/>
<dbReference type="PANTHER" id="PTHR33480">
    <property type="entry name" value="SET DOMAIN-CONTAINING PROTEIN-RELATED"/>
    <property type="match status" value="1"/>
</dbReference>
<gene>
    <name evidence="1" type="ORF">PoB_001036600</name>
</gene>
<reference evidence="1 2" key="1">
    <citation type="journal article" date="2021" name="Elife">
        <title>Chloroplast acquisition without the gene transfer in kleptoplastic sea slugs, Plakobranchus ocellatus.</title>
        <authorList>
            <person name="Maeda T."/>
            <person name="Takahashi S."/>
            <person name="Yoshida T."/>
            <person name="Shimamura S."/>
            <person name="Takaki Y."/>
            <person name="Nagai Y."/>
            <person name="Toyoda A."/>
            <person name="Suzuki Y."/>
            <person name="Arimoto A."/>
            <person name="Ishii H."/>
            <person name="Satoh N."/>
            <person name="Nishiyama T."/>
            <person name="Hasebe M."/>
            <person name="Maruyama T."/>
            <person name="Minagawa J."/>
            <person name="Obokata J."/>
            <person name="Shigenobu S."/>
        </authorList>
    </citation>
    <scope>NUCLEOTIDE SEQUENCE [LARGE SCALE GENOMIC DNA]</scope>
</reference>
<sequence>MVEHPVPLSTCTSCCGRFPKNICNGLFDISVFATGMDIDAEWTDAIATNAHNTLRRRKDQTIQVLPLTDDLRQLREYQMKEMRQCIDKIQEAPLYSTWRKLAQLTMTRMIIFTERRGGEVSKLLLQTYNTRPDWKNNTNQKVMSSLQPLEQKLLNRVDLVQIPGKITRKNPMLITKDVKEAIEALNAHRDIVGIPFSNPFCFASRSAGHLDSWQAMSSISQEASLKHPEWISSTKLRKYNATVSQLFDLNHGELEWLSNHMGHDLNIHKDFYRLHDSTIEIAKVSLLLMAIDSGNAAQFVGKQLTEISLEEFDYGDLENKGYETDVVESRPSQTFAAEPICETEDNEPPQNSTQELDLLGLNANKEKKVKKKMHF</sequence>
<protein>
    <submittedName>
        <fullName evidence="1">Gephyrin-like</fullName>
    </submittedName>
</protein>
<dbReference type="EMBL" id="BLXT01001244">
    <property type="protein sequence ID" value="GFN83860.1"/>
    <property type="molecule type" value="Genomic_DNA"/>
</dbReference>
<proteinExistence type="predicted"/>
<organism evidence="1 2">
    <name type="scientific">Plakobranchus ocellatus</name>
    <dbReference type="NCBI Taxonomy" id="259542"/>
    <lineage>
        <taxon>Eukaryota</taxon>
        <taxon>Metazoa</taxon>
        <taxon>Spiralia</taxon>
        <taxon>Lophotrochozoa</taxon>
        <taxon>Mollusca</taxon>
        <taxon>Gastropoda</taxon>
        <taxon>Heterobranchia</taxon>
        <taxon>Euthyneura</taxon>
        <taxon>Panpulmonata</taxon>
        <taxon>Sacoglossa</taxon>
        <taxon>Placobranchoidea</taxon>
        <taxon>Plakobranchidae</taxon>
        <taxon>Plakobranchus</taxon>
    </lineage>
</organism>
<dbReference type="Proteomes" id="UP000735302">
    <property type="component" value="Unassembled WGS sequence"/>
</dbReference>
<accession>A0AAV3YN81</accession>
<evidence type="ECO:0000313" key="1">
    <source>
        <dbReference type="EMBL" id="GFN83860.1"/>
    </source>
</evidence>